<evidence type="ECO:0000256" key="2">
    <source>
        <dbReference type="ARBA" id="ARBA00022801"/>
    </source>
</evidence>
<dbReference type="Proteomes" id="UP000321079">
    <property type="component" value="Unassembled WGS sequence"/>
</dbReference>
<evidence type="ECO:0000313" key="5">
    <source>
        <dbReference type="Proteomes" id="UP000321079"/>
    </source>
</evidence>
<comment type="caution">
    <text evidence="4">The sequence shown here is derived from an EMBL/GenBank/DDBJ whole genome shotgun (WGS) entry which is preliminary data.</text>
</comment>
<organism evidence="4 5">
    <name type="scientific">Gluconobacter kanchanaburiensis NBRC 103587</name>
    <dbReference type="NCBI Taxonomy" id="1307948"/>
    <lineage>
        <taxon>Bacteria</taxon>
        <taxon>Pseudomonadati</taxon>
        <taxon>Pseudomonadota</taxon>
        <taxon>Alphaproteobacteria</taxon>
        <taxon>Acetobacterales</taxon>
        <taxon>Acetobacteraceae</taxon>
        <taxon>Gluconobacter</taxon>
    </lineage>
</organism>
<dbReference type="GO" id="GO:0016787">
    <property type="term" value="F:hydrolase activity"/>
    <property type="evidence" value="ECO:0007669"/>
    <property type="project" value="UniProtKB-KW"/>
</dbReference>
<dbReference type="Pfam" id="PF02230">
    <property type="entry name" value="Abhydrolase_2"/>
    <property type="match status" value="1"/>
</dbReference>
<sequence length="207" mass="21780">MSAGLVIFLHGVGSRGASFAPLLTQWGADLPTIALAAPDAPFTFDLAPDGRQWFSIKGVTEANRTERIVAARQAFDDTLRSCISEAGFENRLDQVVLVGFSQGSIMALDAVVSGRWPVAGVAAFSGRLASPPSYAPSTETRILLLHGDADPIMPLQEVHGAAQIMTTIGMTVTCDILPGVGHTLTSSGITRAQEFIRTLLLPGSFAS</sequence>
<keyword evidence="5" id="KW-1185">Reference proteome</keyword>
<dbReference type="EMBL" id="BJVA01000027">
    <property type="protein sequence ID" value="GEK97433.1"/>
    <property type="molecule type" value="Genomic_DNA"/>
</dbReference>
<feature type="domain" description="Phospholipase/carboxylesterase/thioesterase" evidence="3">
    <location>
        <begin position="4"/>
        <end position="199"/>
    </location>
</feature>
<dbReference type="Gene3D" id="3.40.50.1820">
    <property type="entry name" value="alpha/beta hydrolase"/>
    <property type="match status" value="1"/>
</dbReference>
<dbReference type="InterPro" id="IPR029058">
    <property type="entry name" value="AB_hydrolase_fold"/>
</dbReference>
<keyword evidence="2" id="KW-0378">Hydrolase</keyword>
<accession>A0A511BCW4</accession>
<gene>
    <name evidence="4" type="ORF">GKA01_26300</name>
</gene>
<dbReference type="PANTHER" id="PTHR10655">
    <property type="entry name" value="LYSOPHOSPHOLIPASE-RELATED"/>
    <property type="match status" value="1"/>
</dbReference>
<dbReference type="InterPro" id="IPR050565">
    <property type="entry name" value="LYPA1-2/EST-like"/>
</dbReference>
<name>A0A511BCW4_9PROT</name>
<evidence type="ECO:0000259" key="3">
    <source>
        <dbReference type="Pfam" id="PF02230"/>
    </source>
</evidence>
<evidence type="ECO:0000256" key="1">
    <source>
        <dbReference type="ARBA" id="ARBA00006499"/>
    </source>
</evidence>
<dbReference type="RefSeq" id="WP_146864019.1">
    <property type="nucleotide sequence ID" value="NZ_BARK01000002.1"/>
</dbReference>
<dbReference type="OrthoDB" id="9801763at2"/>
<protein>
    <submittedName>
        <fullName evidence="4">Phospholipase</fullName>
    </submittedName>
</protein>
<evidence type="ECO:0000313" key="4">
    <source>
        <dbReference type="EMBL" id="GEK97433.1"/>
    </source>
</evidence>
<comment type="similarity">
    <text evidence="1">Belongs to the AB hydrolase superfamily. AB hydrolase 2 family.</text>
</comment>
<dbReference type="PANTHER" id="PTHR10655:SF17">
    <property type="entry name" value="LYSOPHOSPHOLIPASE-LIKE PROTEIN 1"/>
    <property type="match status" value="1"/>
</dbReference>
<dbReference type="AlphaFoldDB" id="A0A511BCW4"/>
<reference evidence="4 5" key="1">
    <citation type="submission" date="2019-07" db="EMBL/GenBank/DDBJ databases">
        <title>Whole genome shotgun sequence of Gluconobacter kanchanaburiensis NBRC 103587.</title>
        <authorList>
            <person name="Hosoyama A."/>
            <person name="Uohara A."/>
            <person name="Ohji S."/>
            <person name="Ichikawa N."/>
        </authorList>
    </citation>
    <scope>NUCLEOTIDE SEQUENCE [LARGE SCALE GENOMIC DNA]</scope>
    <source>
        <strain evidence="4 5">NBRC 103587</strain>
    </source>
</reference>
<proteinExistence type="inferred from homology"/>
<dbReference type="SUPFAM" id="SSF53474">
    <property type="entry name" value="alpha/beta-Hydrolases"/>
    <property type="match status" value="1"/>
</dbReference>
<dbReference type="InterPro" id="IPR003140">
    <property type="entry name" value="PLipase/COase/thioEstase"/>
</dbReference>